<dbReference type="InterPro" id="IPR000719">
    <property type="entry name" value="Prot_kinase_dom"/>
</dbReference>
<dbReference type="Gene3D" id="1.10.510.10">
    <property type="entry name" value="Transferase(Phosphotransferase) domain 1"/>
    <property type="match status" value="1"/>
</dbReference>
<dbReference type="PANTHER" id="PTHR44329">
    <property type="entry name" value="SERINE/THREONINE-PROTEIN KINASE TNNI3K-RELATED"/>
    <property type="match status" value="1"/>
</dbReference>
<dbReference type="GO" id="GO:0004674">
    <property type="term" value="F:protein serine/threonine kinase activity"/>
    <property type="evidence" value="ECO:0007669"/>
    <property type="project" value="TreeGrafter"/>
</dbReference>
<dbReference type="GO" id="GO:0005524">
    <property type="term" value="F:ATP binding"/>
    <property type="evidence" value="ECO:0007669"/>
    <property type="project" value="InterPro"/>
</dbReference>
<dbReference type="SUPFAM" id="SSF56112">
    <property type="entry name" value="Protein kinase-like (PK-like)"/>
    <property type="match status" value="1"/>
</dbReference>
<dbReference type="Pfam" id="PF07714">
    <property type="entry name" value="PK_Tyr_Ser-Thr"/>
    <property type="match status" value="1"/>
</dbReference>
<protein>
    <submittedName>
        <fullName evidence="2">Kinase-like protein</fullName>
    </submittedName>
</protein>
<evidence type="ECO:0000313" key="2">
    <source>
        <dbReference type="EMBL" id="KZT54924.1"/>
    </source>
</evidence>
<dbReference type="InterPro" id="IPR001245">
    <property type="entry name" value="Ser-Thr/Tyr_kinase_cat_dom"/>
</dbReference>
<dbReference type="EMBL" id="KV424004">
    <property type="protein sequence ID" value="KZT54924.1"/>
    <property type="molecule type" value="Genomic_DNA"/>
</dbReference>
<proteinExistence type="predicted"/>
<keyword evidence="3" id="KW-1185">Reference proteome</keyword>
<dbReference type="PROSITE" id="PS50011">
    <property type="entry name" value="PROTEIN_KINASE_DOM"/>
    <property type="match status" value="1"/>
</dbReference>
<dbReference type="AlphaFoldDB" id="A0A165EIA3"/>
<evidence type="ECO:0000259" key="1">
    <source>
        <dbReference type="PROSITE" id="PS50011"/>
    </source>
</evidence>
<dbReference type="InterPro" id="IPR011009">
    <property type="entry name" value="Kinase-like_dom_sf"/>
</dbReference>
<dbReference type="OrthoDB" id="346907at2759"/>
<keyword evidence="2" id="KW-0418">Kinase</keyword>
<organism evidence="2 3">
    <name type="scientific">Calocera cornea HHB12733</name>
    <dbReference type="NCBI Taxonomy" id="1353952"/>
    <lineage>
        <taxon>Eukaryota</taxon>
        <taxon>Fungi</taxon>
        <taxon>Dikarya</taxon>
        <taxon>Basidiomycota</taxon>
        <taxon>Agaricomycotina</taxon>
        <taxon>Dacrymycetes</taxon>
        <taxon>Dacrymycetales</taxon>
        <taxon>Dacrymycetaceae</taxon>
        <taxon>Calocera</taxon>
    </lineage>
</organism>
<reference evidence="2 3" key="1">
    <citation type="journal article" date="2016" name="Mol. Biol. Evol.">
        <title>Comparative Genomics of Early-Diverging Mushroom-Forming Fungi Provides Insights into the Origins of Lignocellulose Decay Capabilities.</title>
        <authorList>
            <person name="Nagy L.G."/>
            <person name="Riley R."/>
            <person name="Tritt A."/>
            <person name="Adam C."/>
            <person name="Daum C."/>
            <person name="Floudas D."/>
            <person name="Sun H."/>
            <person name="Yadav J.S."/>
            <person name="Pangilinan J."/>
            <person name="Larsson K.H."/>
            <person name="Matsuura K."/>
            <person name="Barry K."/>
            <person name="Labutti K."/>
            <person name="Kuo R."/>
            <person name="Ohm R.A."/>
            <person name="Bhattacharya S.S."/>
            <person name="Shirouzu T."/>
            <person name="Yoshinaga Y."/>
            <person name="Martin F.M."/>
            <person name="Grigoriev I.V."/>
            <person name="Hibbett D.S."/>
        </authorList>
    </citation>
    <scope>NUCLEOTIDE SEQUENCE [LARGE SCALE GENOMIC DNA]</scope>
    <source>
        <strain evidence="2 3">HHB12733</strain>
    </source>
</reference>
<dbReference type="InParanoid" id="A0A165EIA3"/>
<feature type="domain" description="Protein kinase" evidence="1">
    <location>
        <begin position="39"/>
        <end position="314"/>
    </location>
</feature>
<dbReference type="STRING" id="1353952.A0A165EIA3"/>
<name>A0A165EIA3_9BASI</name>
<evidence type="ECO:0000313" key="3">
    <source>
        <dbReference type="Proteomes" id="UP000076842"/>
    </source>
</evidence>
<dbReference type="Proteomes" id="UP000076842">
    <property type="component" value="Unassembled WGS sequence"/>
</dbReference>
<gene>
    <name evidence="2" type="ORF">CALCODRAFT_499244</name>
</gene>
<dbReference type="InterPro" id="IPR051681">
    <property type="entry name" value="Ser/Thr_Kinases-Pseudokinases"/>
</dbReference>
<accession>A0A165EIA3</accession>
<keyword evidence="2" id="KW-0808">Transferase</keyword>
<sequence>MTTITERALSSAPLHQSNANDILQEVSSLVPDLTPTIANIVQHPLASGVHGDIWRGSLLGKPVALKTMARFFSYVEAKKRRNKMERLMNELTTWVQMRHPNLLELYGVCERGRHGVALVSPWMEHGTVRDYLKIYPEARRSPLVLDVVHALAYMHSLQPPIVHGNLLLENILVRPSGQVCVAGFAMAGFLRDPDAHLMDFDRYTGSPRFMAPELIFNNEYGKTQIGSFTPASDVYAFGMVAYVLYSDRVPFHHITNKYVVPRAVHAREQPSHPGAEAVERGLSDEMWAIMQDCWCSRPEERPSTTQLTQRIPAATTSNMHSSTMELRHKL</sequence>